<dbReference type="RefSeq" id="WP_241347253.1">
    <property type="nucleotide sequence ID" value="NZ_JAKZGP010000009.1"/>
</dbReference>
<protein>
    <submittedName>
        <fullName evidence="9">Glycoside hydrolase family 5 protein</fullName>
    </submittedName>
</protein>
<keyword evidence="10" id="KW-1185">Reference proteome</keyword>
<dbReference type="Gene3D" id="3.20.20.80">
    <property type="entry name" value="Glycosidases"/>
    <property type="match status" value="1"/>
</dbReference>
<keyword evidence="4" id="KW-0119">Carbohydrate metabolism</keyword>
<keyword evidence="6" id="KW-0624">Polysaccharide degradation</keyword>
<keyword evidence="2 7" id="KW-0378">Hydrolase</keyword>
<gene>
    <name evidence="9" type="ORF">MM239_05765</name>
</gene>
<sequence length="325" mass="37473">MTSLAFTSSAQVLSISSAYGVNLTGNERTWDCPTFDVSKLEREIKRVEDLGLKAVRLPISFRYHLKSDPDFGKKLRRLLRSCAKVKIELILANFDHQLSEEHLEEGTFQIIDQWMAVLDILPKNTKGVFLEIVNEPTISPSSWYKASMSILSEIRKRNNEISIIVGASNANSMFELSRMKPYPFKNLIYTFHYYEPYIFTHQGTSWTGDQHATVGIPYPYDEEMMPVMNTKVKGTSGEVNFRDYDKTGNIVAVEDKISQIFNWAKTHDVIIWCTEYGVTENADRESRINYLNDVSQILRKYSIPSFLWEWEGNFGVKEIMNLSNK</sequence>
<name>A0ABS9UXI0_9BACT</name>
<dbReference type="SUPFAM" id="SSF51445">
    <property type="entry name" value="(Trans)glycosidases"/>
    <property type="match status" value="1"/>
</dbReference>
<accession>A0ABS9UXI0</accession>
<evidence type="ECO:0000313" key="9">
    <source>
        <dbReference type="EMBL" id="MCH7408892.1"/>
    </source>
</evidence>
<dbReference type="Proteomes" id="UP001165489">
    <property type="component" value="Unassembled WGS sequence"/>
</dbReference>
<dbReference type="InterPro" id="IPR001547">
    <property type="entry name" value="Glyco_hydro_5"/>
</dbReference>
<evidence type="ECO:0000256" key="4">
    <source>
        <dbReference type="ARBA" id="ARBA00023277"/>
    </source>
</evidence>
<dbReference type="InterPro" id="IPR017853">
    <property type="entry name" value="GH"/>
</dbReference>
<evidence type="ECO:0000256" key="6">
    <source>
        <dbReference type="ARBA" id="ARBA00023326"/>
    </source>
</evidence>
<dbReference type="PANTHER" id="PTHR31297:SF41">
    <property type="entry name" value="ENDOGLUCANASE, PUTATIVE (AFU_ORTHOLOGUE AFUA_5G01830)-RELATED"/>
    <property type="match status" value="1"/>
</dbReference>
<evidence type="ECO:0000259" key="8">
    <source>
        <dbReference type="Pfam" id="PF00150"/>
    </source>
</evidence>
<reference evidence="9" key="1">
    <citation type="submission" date="2022-03" db="EMBL/GenBank/DDBJ databases">
        <title>De novo assembled genomes of Belliella spp. (Cyclobacteriaceae) strains.</title>
        <authorList>
            <person name="Szabo A."/>
            <person name="Korponai K."/>
            <person name="Felfoldi T."/>
        </authorList>
    </citation>
    <scope>NUCLEOTIDE SEQUENCE</scope>
    <source>
        <strain evidence="9">DSM 111904</strain>
    </source>
</reference>
<comment type="caution">
    <text evidence="9">The sequence shown here is derived from an EMBL/GenBank/DDBJ whole genome shotgun (WGS) entry which is preliminary data.</text>
</comment>
<comment type="similarity">
    <text evidence="1 7">Belongs to the glycosyl hydrolase 5 (cellulase A) family.</text>
</comment>
<evidence type="ECO:0000256" key="1">
    <source>
        <dbReference type="ARBA" id="ARBA00005641"/>
    </source>
</evidence>
<dbReference type="EMBL" id="JAKZGP010000009">
    <property type="protein sequence ID" value="MCH7408892.1"/>
    <property type="molecule type" value="Genomic_DNA"/>
</dbReference>
<dbReference type="PANTHER" id="PTHR31297">
    <property type="entry name" value="GLUCAN ENDO-1,6-BETA-GLUCOSIDASE B"/>
    <property type="match status" value="1"/>
</dbReference>
<evidence type="ECO:0000256" key="3">
    <source>
        <dbReference type="ARBA" id="ARBA00023001"/>
    </source>
</evidence>
<keyword evidence="3" id="KW-0136">Cellulose degradation</keyword>
<organism evidence="9 10">
    <name type="scientific">Belliella filtrata</name>
    <dbReference type="NCBI Taxonomy" id="2923435"/>
    <lineage>
        <taxon>Bacteria</taxon>
        <taxon>Pseudomonadati</taxon>
        <taxon>Bacteroidota</taxon>
        <taxon>Cytophagia</taxon>
        <taxon>Cytophagales</taxon>
        <taxon>Cyclobacteriaceae</taxon>
        <taxon>Belliella</taxon>
    </lineage>
</organism>
<evidence type="ECO:0000256" key="2">
    <source>
        <dbReference type="ARBA" id="ARBA00022801"/>
    </source>
</evidence>
<evidence type="ECO:0000256" key="5">
    <source>
        <dbReference type="ARBA" id="ARBA00023295"/>
    </source>
</evidence>
<proteinExistence type="inferred from homology"/>
<feature type="domain" description="Glycoside hydrolase family 5" evidence="8">
    <location>
        <begin position="18"/>
        <end position="312"/>
    </location>
</feature>
<dbReference type="InterPro" id="IPR050386">
    <property type="entry name" value="Glycosyl_hydrolase_5"/>
</dbReference>
<keyword evidence="5 7" id="KW-0326">Glycosidase</keyword>
<evidence type="ECO:0000256" key="7">
    <source>
        <dbReference type="RuleBase" id="RU361153"/>
    </source>
</evidence>
<dbReference type="GO" id="GO:0016787">
    <property type="term" value="F:hydrolase activity"/>
    <property type="evidence" value="ECO:0007669"/>
    <property type="project" value="UniProtKB-KW"/>
</dbReference>
<dbReference type="Pfam" id="PF00150">
    <property type="entry name" value="Cellulase"/>
    <property type="match status" value="1"/>
</dbReference>
<evidence type="ECO:0000313" key="10">
    <source>
        <dbReference type="Proteomes" id="UP001165489"/>
    </source>
</evidence>